<keyword evidence="5" id="KW-0256">Endoplasmic reticulum</keyword>
<dbReference type="AlphaFoldDB" id="A0AAV7JQK4"/>
<evidence type="ECO:0000256" key="3">
    <source>
        <dbReference type="ARBA" id="ARBA00022679"/>
    </source>
</evidence>
<evidence type="ECO:0000313" key="13">
    <source>
        <dbReference type="EMBL" id="KAI6650615.1"/>
    </source>
</evidence>
<keyword evidence="4 11" id="KW-0732">Signal</keyword>
<dbReference type="EMBL" id="JAKMXF010000310">
    <property type="protein sequence ID" value="KAI6650615.1"/>
    <property type="molecule type" value="Genomic_DNA"/>
</dbReference>
<evidence type="ECO:0000256" key="5">
    <source>
        <dbReference type="ARBA" id="ARBA00022824"/>
    </source>
</evidence>
<protein>
    <recommendedName>
        <fullName evidence="7">EGF domain-specific O-linked N-acetylglucosamine transferase</fullName>
        <ecNumber evidence="1">2.4.1.255</ecNumber>
    </recommendedName>
    <alternativeName>
        <fullName evidence="8">Extracellular O-linked N-acetylglucosamine transferase</fullName>
    </alternativeName>
</protein>
<comment type="caution">
    <text evidence="13">The sequence shown here is derived from an EMBL/GenBank/DDBJ whole genome shotgun (WGS) entry which is preliminary data.</text>
</comment>
<comment type="catalytic activity">
    <reaction evidence="9">
        <text>L-seryl-[protein] + UDP-N-acetyl-alpha-D-glucosamine = 3-O-(N-acetyl-beta-D-glucosaminyl)-L-seryl-[protein] + UDP + H(+)</text>
        <dbReference type="Rhea" id="RHEA:48904"/>
        <dbReference type="Rhea" id="RHEA-COMP:9863"/>
        <dbReference type="Rhea" id="RHEA-COMP:12251"/>
        <dbReference type="ChEBI" id="CHEBI:15378"/>
        <dbReference type="ChEBI" id="CHEBI:29999"/>
        <dbReference type="ChEBI" id="CHEBI:57705"/>
        <dbReference type="ChEBI" id="CHEBI:58223"/>
        <dbReference type="ChEBI" id="CHEBI:90838"/>
        <dbReference type="EC" id="2.4.1.255"/>
    </reaction>
</comment>
<evidence type="ECO:0000256" key="10">
    <source>
        <dbReference type="ARBA" id="ARBA00049432"/>
    </source>
</evidence>
<dbReference type="Proteomes" id="UP001165289">
    <property type="component" value="Unassembled WGS sequence"/>
</dbReference>
<evidence type="ECO:0000256" key="2">
    <source>
        <dbReference type="ARBA" id="ARBA00022676"/>
    </source>
</evidence>
<evidence type="ECO:0000256" key="1">
    <source>
        <dbReference type="ARBA" id="ARBA00011970"/>
    </source>
</evidence>
<sequence length="489" mass="56686">MKLYQLALITVISHFGIVSFANSSCIGDDTGFCELGLSVFQPWCWGYEANCSFDEQLFNRPLCEGSPKPWVNTMEEKIEKFWRQADFGYIQDFLSTISDFCVPRKSHQGHLKCSTNMRYCHSRNLVLDFKEYNFDTRDRFLEDIAERVVIGGDCIVESDKIDMNGQQGGALQSWHRELRKFKTMSMGHNCDVTIERPVVFMKLDAGVNMYHHFCDFVNLYASQHLNRSFSRDVELIRWDTGTLYYQDLFKSVWKVFTSHAIRSLSEFSGKIVCFKEAMFSLPPRMYYGLFYNMPLVPQCYGSGLMKAFSRHTLSRLNIKHRPLDKQVQVTLVPRNTKFRNILNQEELISALNTVGAINLTVIEYNPRHMSFIQQLDQTYNSDVFITMHGAGLTHLLFLPDWGSVIELYNCDDAACYRDLAAIRGVKYFTWEESEALFPQDEGHHPSLGAHKKFTNYSFKLEAFLKLVLKAVDYIIQHKPTVSHHIHTEL</sequence>
<name>A0AAV7JQK4_9METZ</name>
<dbReference type="PANTHER" id="PTHR20961:SF148">
    <property type="entry name" value="EGF DOMAIN-SPECIFIC O-LINKED N-ACETYLGLUCOSAMINE TRANSFERASE"/>
    <property type="match status" value="1"/>
</dbReference>
<evidence type="ECO:0000256" key="7">
    <source>
        <dbReference type="ARBA" id="ARBA00040944"/>
    </source>
</evidence>
<keyword evidence="3" id="KW-0808">Transferase</keyword>
<feature type="chain" id="PRO_5043630726" description="EGF domain-specific O-linked N-acetylglucosamine transferase" evidence="11">
    <location>
        <begin position="24"/>
        <end position="489"/>
    </location>
</feature>
<evidence type="ECO:0000256" key="8">
    <source>
        <dbReference type="ARBA" id="ARBA00042574"/>
    </source>
</evidence>
<keyword evidence="6" id="KW-0325">Glycoprotein</keyword>
<dbReference type="GO" id="GO:0005788">
    <property type="term" value="C:endoplasmic reticulum lumen"/>
    <property type="evidence" value="ECO:0007669"/>
    <property type="project" value="TreeGrafter"/>
</dbReference>
<evidence type="ECO:0000259" key="12">
    <source>
        <dbReference type="Pfam" id="PF04577"/>
    </source>
</evidence>
<evidence type="ECO:0000256" key="11">
    <source>
        <dbReference type="SAM" id="SignalP"/>
    </source>
</evidence>
<evidence type="ECO:0000256" key="9">
    <source>
        <dbReference type="ARBA" id="ARBA00048317"/>
    </source>
</evidence>
<gene>
    <name evidence="13" type="ORF">LOD99_7665</name>
</gene>
<dbReference type="InterPro" id="IPR049625">
    <property type="entry name" value="Glyco_transf_61_cat"/>
</dbReference>
<accession>A0AAV7JQK4</accession>
<dbReference type="EC" id="2.4.1.255" evidence="1"/>
<dbReference type="Pfam" id="PF04577">
    <property type="entry name" value="Glyco_transf_61"/>
    <property type="match status" value="1"/>
</dbReference>
<dbReference type="PANTHER" id="PTHR20961">
    <property type="entry name" value="GLYCOSYLTRANSFERASE"/>
    <property type="match status" value="1"/>
</dbReference>
<feature type="signal peptide" evidence="11">
    <location>
        <begin position="1"/>
        <end position="23"/>
    </location>
</feature>
<evidence type="ECO:0000256" key="4">
    <source>
        <dbReference type="ARBA" id="ARBA00022729"/>
    </source>
</evidence>
<reference evidence="13 14" key="1">
    <citation type="journal article" date="2023" name="BMC Biol.">
        <title>The compact genome of the sponge Oopsacas minuta (Hexactinellida) is lacking key metazoan core genes.</title>
        <authorList>
            <person name="Santini S."/>
            <person name="Schenkelaars Q."/>
            <person name="Jourda C."/>
            <person name="Duchesne M."/>
            <person name="Belahbib H."/>
            <person name="Rocher C."/>
            <person name="Selva M."/>
            <person name="Riesgo A."/>
            <person name="Vervoort M."/>
            <person name="Leys S.P."/>
            <person name="Kodjabachian L."/>
            <person name="Le Bivic A."/>
            <person name="Borchiellini C."/>
            <person name="Claverie J.M."/>
            <person name="Renard E."/>
        </authorList>
    </citation>
    <scope>NUCLEOTIDE SEQUENCE [LARGE SCALE GENOMIC DNA]</scope>
    <source>
        <strain evidence="13">SPO-2</strain>
    </source>
</reference>
<organism evidence="13 14">
    <name type="scientific">Oopsacas minuta</name>
    <dbReference type="NCBI Taxonomy" id="111878"/>
    <lineage>
        <taxon>Eukaryota</taxon>
        <taxon>Metazoa</taxon>
        <taxon>Porifera</taxon>
        <taxon>Hexactinellida</taxon>
        <taxon>Hexasterophora</taxon>
        <taxon>Lyssacinosida</taxon>
        <taxon>Leucopsacidae</taxon>
        <taxon>Oopsacas</taxon>
    </lineage>
</organism>
<evidence type="ECO:0000313" key="14">
    <source>
        <dbReference type="Proteomes" id="UP001165289"/>
    </source>
</evidence>
<evidence type="ECO:0000256" key="6">
    <source>
        <dbReference type="ARBA" id="ARBA00023180"/>
    </source>
</evidence>
<comment type="catalytic activity">
    <reaction evidence="10">
        <text>L-threonyl-[protein] + UDP-N-acetyl-alpha-D-glucosamine = 3-O-(N-acetyl-beta-D-glucosaminyl)-L-threonyl-[protein] + UDP + H(+)</text>
        <dbReference type="Rhea" id="RHEA:48908"/>
        <dbReference type="Rhea" id="RHEA-COMP:11060"/>
        <dbReference type="Rhea" id="RHEA-COMP:12252"/>
        <dbReference type="ChEBI" id="CHEBI:15378"/>
        <dbReference type="ChEBI" id="CHEBI:30013"/>
        <dbReference type="ChEBI" id="CHEBI:57705"/>
        <dbReference type="ChEBI" id="CHEBI:58223"/>
        <dbReference type="ChEBI" id="CHEBI:90840"/>
        <dbReference type="EC" id="2.4.1.255"/>
    </reaction>
</comment>
<feature type="domain" description="Glycosyltransferase 61 catalytic" evidence="12">
    <location>
        <begin position="310"/>
        <end position="404"/>
    </location>
</feature>
<proteinExistence type="predicted"/>
<keyword evidence="14" id="KW-1185">Reference proteome</keyword>
<keyword evidence="2" id="KW-0328">Glycosyltransferase</keyword>
<dbReference type="GO" id="GO:0097363">
    <property type="term" value="F:protein O-acetylglucosaminyltransferase activity"/>
    <property type="evidence" value="ECO:0007669"/>
    <property type="project" value="UniProtKB-EC"/>
</dbReference>
<dbReference type="InterPro" id="IPR007657">
    <property type="entry name" value="Glycosyltransferase_61"/>
</dbReference>